<feature type="binding site" evidence="7">
    <location>
        <position position="15"/>
    </location>
    <ligand>
        <name>3-phosphoshikimate</name>
        <dbReference type="ChEBI" id="CHEBI:145989"/>
    </ligand>
</feature>
<feature type="binding site" evidence="7">
    <location>
        <position position="161"/>
    </location>
    <ligand>
        <name>phosphoenolpyruvate</name>
        <dbReference type="ChEBI" id="CHEBI:58702"/>
    </ligand>
</feature>
<dbReference type="Proteomes" id="UP000184694">
    <property type="component" value="Unassembled WGS sequence"/>
</dbReference>
<dbReference type="GO" id="GO:0003866">
    <property type="term" value="F:3-phosphoshikimate 1-carboxyvinyltransferase activity"/>
    <property type="evidence" value="ECO:0007669"/>
    <property type="project" value="UniProtKB-UniRule"/>
</dbReference>
<dbReference type="InterPro" id="IPR006264">
    <property type="entry name" value="EPSP_synthase"/>
</dbReference>
<feature type="binding site" evidence="7">
    <location>
        <position position="321"/>
    </location>
    <ligand>
        <name>3-phosphoshikimate</name>
        <dbReference type="ChEBI" id="CHEBI:145989"/>
    </ligand>
</feature>
<keyword evidence="10" id="KW-1185">Reference proteome</keyword>
<feature type="binding site" evidence="7">
    <location>
        <position position="187"/>
    </location>
    <ligand>
        <name>3-phosphoshikimate</name>
        <dbReference type="ChEBI" id="CHEBI:145989"/>
    </ligand>
</feature>
<feature type="binding site" evidence="7">
    <location>
        <position position="113"/>
    </location>
    <ligand>
        <name>phosphoenolpyruvate</name>
        <dbReference type="ChEBI" id="CHEBI:58702"/>
    </ligand>
</feature>
<dbReference type="SUPFAM" id="SSF55205">
    <property type="entry name" value="EPT/RTPC-like"/>
    <property type="match status" value="1"/>
</dbReference>
<dbReference type="InterPro" id="IPR001986">
    <property type="entry name" value="Enolpyruvate_Tfrase_dom"/>
</dbReference>
<feature type="domain" description="Enolpyruvate transferase" evidence="8">
    <location>
        <begin position="4"/>
        <end position="207"/>
    </location>
</feature>
<feature type="binding site" evidence="7">
    <location>
        <position position="398"/>
    </location>
    <ligand>
        <name>phosphoenolpyruvate</name>
        <dbReference type="ChEBI" id="CHEBI:58702"/>
    </ligand>
</feature>
<comment type="function">
    <text evidence="7">Catalyzes the transfer of the enolpyruvyl moiety of phosphoenolpyruvate (PEP) to the 5-hydroxyl of shikimate-3-phosphate (S3P) to produce enolpyruvyl shikimate-3-phosphate and inorganic phosphate.</text>
</comment>
<dbReference type="GO" id="GO:0009423">
    <property type="term" value="P:chorismate biosynthetic process"/>
    <property type="evidence" value="ECO:0007669"/>
    <property type="project" value="UniProtKB-UniRule"/>
</dbReference>
<feature type="binding site" evidence="7">
    <location>
        <position position="161"/>
    </location>
    <ligand>
        <name>3-phosphoshikimate</name>
        <dbReference type="ChEBI" id="CHEBI:145989"/>
    </ligand>
</feature>
<feature type="binding site" evidence="7">
    <location>
        <position position="348"/>
    </location>
    <ligand>
        <name>3-phosphoshikimate</name>
        <dbReference type="ChEBI" id="CHEBI:145989"/>
    </ligand>
</feature>
<organism evidence="9 10">
    <name type="scientific">Halodesulfovibrio marinisediminis DSM 17456</name>
    <dbReference type="NCBI Taxonomy" id="1121457"/>
    <lineage>
        <taxon>Bacteria</taxon>
        <taxon>Pseudomonadati</taxon>
        <taxon>Thermodesulfobacteriota</taxon>
        <taxon>Desulfovibrionia</taxon>
        <taxon>Desulfovibrionales</taxon>
        <taxon>Desulfovibrionaceae</taxon>
        <taxon>Halodesulfovibrio</taxon>
    </lineage>
</organism>
<dbReference type="STRING" id="1121457.SAMN02745161_1662"/>
<accession>A0A1N6GKR9</accession>
<feature type="binding site" evidence="7">
    <location>
        <position position="11"/>
    </location>
    <ligand>
        <name>3-phosphoshikimate</name>
        <dbReference type="ChEBI" id="CHEBI:145989"/>
    </ligand>
</feature>
<comment type="similarity">
    <text evidence="2 7">Belongs to the EPSP synthase family.</text>
</comment>
<dbReference type="OrthoDB" id="9809920at2"/>
<feature type="binding site" evidence="7">
    <location>
        <position position="160"/>
    </location>
    <ligand>
        <name>3-phosphoshikimate</name>
        <dbReference type="ChEBI" id="CHEBI:145989"/>
    </ligand>
</feature>
<comment type="pathway">
    <text evidence="1 7">Metabolic intermediate biosynthesis; chorismate biosynthesis; chorismate from D-erythrose 4-phosphate and phosphoenolpyruvate: step 6/7.</text>
</comment>
<feature type="binding site" evidence="7">
    <location>
        <position position="423"/>
    </location>
    <ligand>
        <name>phosphoenolpyruvate</name>
        <dbReference type="ChEBI" id="CHEBI:58702"/>
    </ligand>
</feature>
<comment type="subunit">
    <text evidence="7">Monomer.</text>
</comment>
<feature type="binding site" evidence="7">
    <location>
        <position position="352"/>
    </location>
    <ligand>
        <name>phosphoenolpyruvate</name>
        <dbReference type="ChEBI" id="CHEBI:58702"/>
    </ligand>
</feature>
<dbReference type="InterPro" id="IPR036968">
    <property type="entry name" value="Enolpyruvate_Tfrase_sf"/>
</dbReference>
<dbReference type="AlphaFoldDB" id="A0A1N6GKR9"/>
<feature type="active site" description="Proton acceptor" evidence="7">
    <location>
        <position position="321"/>
    </location>
</feature>
<evidence type="ECO:0000256" key="4">
    <source>
        <dbReference type="ARBA" id="ARBA00022679"/>
    </source>
</evidence>
<evidence type="ECO:0000313" key="9">
    <source>
        <dbReference type="EMBL" id="SIO08148.1"/>
    </source>
</evidence>
<feature type="binding site" evidence="7">
    <location>
        <position position="159"/>
    </location>
    <ligand>
        <name>3-phosphoshikimate</name>
        <dbReference type="ChEBI" id="CHEBI:145989"/>
    </ligand>
</feature>
<evidence type="ECO:0000313" key="10">
    <source>
        <dbReference type="Proteomes" id="UP000184694"/>
    </source>
</evidence>
<dbReference type="HAMAP" id="MF_00210">
    <property type="entry name" value="EPSP_synth"/>
    <property type="match status" value="1"/>
</dbReference>
<dbReference type="NCBIfam" id="TIGR01356">
    <property type="entry name" value="aroA"/>
    <property type="match status" value="1"/>
</dbReference>
<comment type="catalytic activity">
    <reaction evidence="6">
        <text>3-phosphoshikimate + phosphoenolpyruvate = 5-O-(1-carboxyvinyl)-3-phosphoshikimate + phosphate</text>
        <dbReference type="Rhea" id="RHEA:21256"/>
        <dbReference type="ChEBI" id="CHEBI:43474"/>
        <dbReference type="ChEBI" id="CHEBI:57701"/>
        <dbReference type="ChEBI" id="CHEBI:58702"/>
        <dbReference type="ChEBI" id="CHEBI:145989"/>
        <dbReference type="EC" id="2.5.1.19"/>
    </reaction>
    <physiologicalReaction direction="left-to-right" evidence="6">
        <dbReference type="Rhea" id="RHEA:21257"/>
    </physiologicalReaction>
</comment>
<feature type="binding site" evidence="7">
    <location>
        <position position="10"/>
    </location>
    <ligand>
        <name>phosphoenolpyruvate</name>
        <dbReference type="ChEBI" id="CHEBI:58702"/>
    </ligand>
</feature>
<evidence type="ECO:0000256" key="3">
    <source>
        <dbReference type="ARBA" id="ARBA00022605"/>
    </source>
</evidence>
<name>A0A1N6GKR9_9BACT</name>
<dbReference type="GO" id="GO:0008652">
    <property type="term" value="P:amino acid biosynthetic process"/>
    <property type="evidence" value="ECO:0007669"/>
    <property type="project" value="UniProtKB-KW"/>
</dbReference>
<dbReference type="UniPathway" id="UPA00053">
    <property type="reaction ID" value="UER00089"/>
</dbReference>
<dbReference type="Pfam" id="PF00275">
    <property type="entry name" value="EPSP_synthase"/>
    <property type="match status" value="2"/>
</dbReference>
<keyword evidence="7" id="KW-0963">Cytoplasm</keyword>
<keyword evidence="5 7" id="KW-0057">Aromatic amino acid biosynthesis</keyword>
<dbReference type="PANTHER" id="PTHR21090:SF5">
    <property type="entry name" value="PENTAFUNCTIONAL AROM POLYPEPTIDE"/>
    <property type="match status" value="1"/>
</dbReference>
<dbReference type="Gene3D" id="3.65.10.10">
    <property type="entry name" value="Enolpyruvate transferase domain"/>
    <property type="match status" value="2"/>
</dbReference>
<dbReference type="GO" id="GO:0005737">
    <property type="term" value="C:cytoplasm"/>
    <property type="evidence" value="ECO:0007669"/>
    <property type="project" value="UniProtKB-SubCell"/>
</dbReference>
<comment type="caution">
    <text evidence="7">Lacks conserved residue(s) required for the propagation of feature annotation.</text>
</comment>
<feature type="binding site" evidence="7">
    <location>
        <position position="10"/>
    </location>
    <ligand>
        <name>3-phosphoshikimate</name>
        <dbReference type="ChEBI" id="CHEBI:145989"/>
    </ligand>
</feature>
<dbReference type="PIRSF" id="PIRSF000505">
    <property type="entry name" value="EPSPS"/>
    <property type="match status" value="1"/>
</dbReference>
<dbReference type="CDD" id="cd01556">
    <property type="entry name" value="EPSP_synthase"/>
    <property type="match status" value="1"/>
</dbReference>
<evidence type="ECO:0000256" key="6">
    <source>
        <dbReference type="ARBA" id="ARBA00044633"/>
    </source>
</evidence>
<reference evidence="10" key="1">
    <citation type="submission" date="2016-11" db="EMBL/GenBank/DDBJ databases">
        <authorList>
            <person name="Varghese N."/>
            <person name="Submissions S."/>
        </authorList>
    </citation>
    <scope>NUCLEOTIDE SEQUENCE [LARGE SCALE GENOMIC DNA]</scope>
    <source>
        <strain evidence="10">DSM 17456</strain>
    </source>
</reference>
<protein>
    <recommendedName>
        <fullName evidence="7">3-phosphoshikimate 1-carboxyvinyltransferase</fullName>
        <ecNumber evidence="7">2.5.1.19</ecNumber>
    </recommendedName>
    <alternativeName>
        <fullName evidence="7">5-enolpyruvylshikimate-3-phosphate synthase</fullName>
        <shortName evidence="7">EPSP synthase</shortName>
        <shortName evidence="7">EPSPS</shortName>
    </alternativeName>
</protein>
<evidence type="ECO:0000256" key="2">
    <source>
        <dbReference type="ARBA" id="ARBA00009948"/>
    </source>
</evidence>
<evidence type="ECO:0000256" key="1">
    <source>
        <dbReference type="ARBA" id="ARBA00004811"/>
    </source>
</evidence>
<keyword evidence="3 7" id="KW-0028">Amino-acid biosynthesis</keyword>
<feature type="binding site" evidence="7">
    <location>
        <position position="85"/>
    </location>
    <ligand>
        <name>phosphoenolpyruvate</name>
        <dbReference type="ChEBI" id="CHEBI:58702"/>
    </ligand>
</feature>
<evidence type="ECO:0000256" key="5">
    <source>
        <dbReference type="ARBA" id="ARBA00023141"/>
    </source>
</evidence>
<comment type="subcellular location">
    <subcellularLocation>
        <location evidence="7">Cytoplasm</location>
    </subcellularLocation>
</comment>
<keyword evidence="4 7" id="KW-0808">Transferase</keyword>
<dbReference type="PANTHER" id="PTHR21090">
    <property type="entry name" value="AROM/DEHYDROQUINATE SYNTHASE"/>
    <property type="match status" value="1"/>
</dbReference>
<dbReference type="RefSeq" id="WP_074216480.1">
    <property type="nucleotide sequence ID" value="NZ_FSRG01000005.1"/>
</dbReference>
<sequence length="440" mass="47297">MIAITAPASKSVSHRMIIGAAMSAGESTVSGVLESEDLARTIGIFNDCGAKIYRQAAGEYTVSGCCGTPAGGMDEPVSCDVHESGTTCRLLTAVLAAGLGKFRIHGAPRMHERPIKELADALSSLTVDVTYEGAEGCPPLVLDTDGLKGSEVSISLEESSQYLSGLLLAAPSTRGLTINLVGNKAVSWPYVGLTLDAMEQFGITFHVETLEGSEWVEKDWRTFKTAVPNKTRFIVKPSMYRNGSYTVEGDWSNASYFLAAGTLGTEPLHIANLRANSLQGDKAMFTILQQMGATLELKDDGVTVHPSKLKGVDVDMGNCPDLVPTVAALAAYAEGKTIIRNVAHLRIKECDRLAAPAAELRKAGVDTEVTEDGIIIRPDREAIAAPEGTVFNTYNDHRMAMSLSLLQFALGDIEFDNKACVAKSFPTFWEEWEKVSPCRR</sequence>
<proteinExistence type="inferred from homology"/>
<dbReference type="EC" id="2.5.1.19" evidence="7"/>
<evidence type="ECO:0000259" key="8">
    <source>
        <dbReference type="Pfam" id="PF00275"/>
    </source>
</evidence>
<dbReference type="GO" id="GO:0009073">
    <property type="term" value="P:aromatic amino acid family biosynthetic process"/>
    <property type="evidence" value="ECO:0007669"/>
    <property type="project" value="UniProtKB-KW"/>
</dbReference>
<feature type="domain" description="Enolpyruvate transferase" evidence="8">
    <location>
        <begin position="228"/>
        <end position="432"/>
    </location>
</feature>
<dbReference type="InterPro" id="IPR013792">
    <property type="entry name" value="RNA3'P_cycl/enolpyr_Trfase_a/b"/>
</dbReference>
<evidence type="ECO:0000256" key="7">
    <source>
        <dbReference type="HAMAP-Rule" id="MF_00210"/>
    </source>
</evidence>
<dbReference type="EMBL" id="FSRG01000005">
    <property type="protein sequence ID" value="SIO08148.1"/>
    <property type="molecule type" value="Genomic_DNA"/>
</dbReference>
<gene>
    <name evidence="7" type="primary">aroA</name>
    <name evidence="9" type="ORF">SAMN02745161_1662</name>
</gene>